<dbReference type="Proteomes" id="UP001064489">
    <property type="component" value="Chromosome 7"/>
</dbReference>
<gene>
    <name evidence="2" type="ORF">LWI28_018703</name>
</gene>
<protein>
    <submittedName>
        <fullName evidence="2">Uncharacterized protein</fullName>
    </submittedName>
</protein>
<evidence type="ECO:0000313" key="2">
    <source>
        <dbReference type="EMBL" id="KAI9169858.1"/>
    </source>
</evidence>
<feature type="region of interest" description="Disordered" evidence="1">
    <location>
        <begin position="29"/>
        <end position="69"/>
    </location>
</feature>
<feature type="compositionally biased region" description="Basic and acidic residues" evidence="1">
    <location>
        <begin position="29"/>
        <end position="38"/>
    </location>
</feature>
<organism evidence="2 3">
    <name type="scientific">Acer negundo</name>
    <name type="common">Box elder</name>
    <dbReference type="NCBI Taxonomy" id="4023"/>
    <lineage>
        <taxon>Eukaryota</taxon>
        <taxon>Viridiplantae</taxon>
        <taxon>Streptophyta</taxon>
        <taxon>Embryophyta</taxon>
        <taxon>Tracheophyta</taxon>
        <taxon>Spermatophyta</taxon>
        <taxon>Magnoliopsida</taxon>
        <taxon>eudicotyledons</taxon>
        <taxon>Gunneridae</taxon>
        <taxon>Pentapetalae</taxon>
        <taxon>rosids</taxon>
        <taxon>malvids</taxon>
        <taxon>Sapindales</taxon>
        <taxon>Sapindaceae</taxon>
        <taxon>Hippocastanoideae</taxon>
        <taxon>Acereae</taxon>
        <taxon>Acer</taxon>
    </lineage>
</organism>
<evidence type="ECO:0000256" key="1">
    <source>
        <dbReference type="SAM" id="MobiDB-lite"/>
    </source>
</evidence>
<reference evidence="2" key="2">
    <citation type="submission" date="2023-02" db="EMBL/GenBank/DDBJ databases">
        <authorList>
            <person name="Swenson N.G."/>
            <person name="Wegrzyn J.L."/>
            <person name="Mcevoy S.L."/>
        </authorList>
    </citation>
    <scope>NUCLEOTIDE SEQUENCE</scope>
    <source>
        <strain evidence="2">91603</strain>
        <tissue evidence="2">Leaf</tissue>
    </source>
</reference>
<accession>A0AAD5IM87</accession>
<comment type="caution">
    <text evidence="2">The sequence shown here is derived from an EMBL/GenBank/DDBJ whole genome shotgun (WGS) entry which is preliminary data.</text>
</comment>
<name>A0AAD5IM87_ACENE</name>
<evidence type="ECO:0000313" key="3">
    <source>
        <dbReference type="Proteomes" id="UP001064489"/>
    </source>
</evidence>
<reference evidence="2" key="1">
    <citation type="journal article" date="2022" name="Plant J.">
        <title>Strategies of tolerance reflected in two North American maple genomes.</title>
        <authorList>
            <person name="McEvoy S.L."/>
            <person name="Sezen U.U."/>
            <person name="Trouern-Trend A."/>
            <person name="McMahon S.M."/>
            <person name="Schaberg P.G."/>
            <person name="Yang J."/>
            <person name="Wegrzyn J.L."/>
            <person name="Swenson N.G."/>
        </authorList>
    </citation>
    <scope>NUCLEOTIDE SEQUENCE</scope>
    <source>
        <strain evidence="2">91603</strain>
    </source>
</reference>
<dbReference type="AlphaFoldDB" id="A0AAD5IM87"/>
<sequence>MLHFFILNPDLTPPYIWVVLQIQLLQNPDHRSPARSEPKSSGFSRTPTIFSSGRVRRQGDDDGCIEEVDEDSDDHEIFKAKWEFIVIS</sequence>
<proteinExistence type="predicted"/>
<dbReference type="EMBL" id="JAJSOW010000104">
    <property type="protein sequence ID" value="KAI9169858.1"/>
    <property type="molecule type" value="Genomic_DNA"/>
</dbReference>
<keyword evidence="3" id="KW-1185">Reference proteome</keyword>
<feature type="compositionally biased region" description="Polar residues" evidence="1">
    <location>
        <begin position="39"/>
        <end position="51"/>
    </location>
</feature>